<dbReference type="InterPro" id="IPR003959">
    <property type="entry name" value="ATPase_AAA_core"/>
</dbReference>
<dbReference type="InterPro" id="IPR054594">
    <property type="entry name" value="Lon_lid"/>
</dbReference>
<feature type="domain" description="Lon protease AAA+ ATPase lid" evidence="3">
    <location>
        <begin position="440"/>
        <end position="479"/>
    </location>
</feature>
<sequence>MTTNTIKDDKAVDKADDAKDKEDFYEEEEDYYEEDEDDDEDDDEEDDDEEDEDDDEEDDDEEDEDDDDDYEEEESEESEEISVVPSGGYFNKYDEQSANKKDKVFLILKRLSQNSKLIKKTKYNFYKKYNSDEKTYFDALTAKEKGDIQILEEQLTANKSSLAVPMRFKILDLNINERTKRSIIYKLECLNRMSSTSGEYHKINNWLNVLNEVPFNKYYNIPVRNTDGNEKICSFLSDIRTRMNDQIYGHKEAKEQIIRVLAQLISFPKAYGYIIGIQGAAGIGKTKLIKEGICNALNYPSAFISLSGTDDSAFLRGHSYTYEGATYGKICESLIKTGIMNPLLLFDELDKVSDTYKGQEIINTLIHITDPVQNDRFTDRYFEEIDLDISRSMIVFTFNDETLINPILKDRMIVINVKGYNNQEKIVLARDYIIPEILKQYNLKKGDILFSDDVLMHIINNIEEEEGVRNMKRAINNIISWINMMIYVPIDNVIVNIPYELNIPFYDKYCGKNVSIRKDVLHSLYL</sequence>
<name>A0A6C0I9V1_9ZZZZ</name>
<dbReference type="GO" id="GO:0016887">
    <property type="term" value="F:ATP hydrolysis activity"/>
    <property type="evidence" value="ECO:0007669"/>
    <property type="project" value="InterPro"/>
</dbReference>
<dbReference type="GO" id="GO:0006515">
    <property type="term" value="P:protein quality control for misfolded or incompletely synthesized proteins"/>
    <property type="evidence" value="ECO:0007669"/>
    <property type="project" value="TreeGrafter"/>
</dbReference>
<evidence type="ECO:0000259" key="2">
    <source>
        <dbReference type="Pfam" id="PF00004"/>
    </source>
</evidence>
<evidence type="ECO:0000256" key="1">
    <source>
        <dbReference type="SAM" id="MobiDB-lite"/>
    </source>
</evidence>
<dbReference type="AlphaFoldDB" id="A0A6C0I9V1"/>
<dbReference type="GO" id="GO:0004252">
    <property type="term" value="F:serine-type endopeptidase activity"/>
    <property type="evidence" value="ECO:0007669"/>
    <property type="project" value="InterPro"/>
</dbReference>
<dbReference type="GO" id="GO:0004176">
    <property type="term" value="F:ATP-dependent peptidase activity"/>
    <property type="evidence" value="ECO:0007669"/>
    <property type="project" value="InterPro"/>
</dbReference>
<proteinExistence type="predicted"/>
<dbReference type="GO" id="GO:0005524">
    <property type="term" value="F:ATP binding"/>
    <property type="evidence" value="ECO:0007669"/>
    <property type="project" value="InterPro"/>
</dbReference>
<feature type="compositionally biased region" description="Acidic residues" evidence="1">
    <location>
        <begin position="23"/>
        <end position="80"/>
    </location>
</feature>
<feature type="domain" description="ATPase AAA-type core" evidence="2">
    <location>
        <begin position="278"/>
        <end position="412"/>
    </location>
</feature>
<dbReference type="Gene3D" id="3.40.50.300">
    <property type="entry name" value="P-loop containing nucleotide triphosphate hydrolases"/>
    <property type="match status" value="1"/>
</dbReference>
<reference evidence="4" key="1">
    <citation type="journal article" date="2020" name="Nature">
        <title>Giant virus diversity and host interactions through global metagenomics.</title>
        <authorList>
            <person name="Schulz F."/>
            <person name="Roux S."/>
            <person name="Paez-Espino D."/>
            <person name="Jungbluth S."/>
            <person name="Walsh D.A."/>
            <person name="Denef V.J."/>
            <person name="McMahon K.D."/>
            <person name="Konstantinidis K.T."/>
            <person name="Eloe-Fadrosh E.A."/>
            <person name="Kyrpides N.C."/>
            <person name="Woyke T."/>
        </authorList>
    </citation>
    <scope>NUCLEOTIDE SEQUENCE</scope>
    <source>
        <strain evidence="4">GVMAG-M-3300023184-60</strain>
    </source>
</reference>
<dbReference type="InterPro" id="IPR027065">
    <property type="entry name" value="Lon_Prtase"/>
</dbReference>
<dbReference type="InterPro" id="IPR027417">
    <property type="entry name" value="P-loop_NTPase"/>
</dbReference>
<dbReference type="Pfam" id="PF22667">
    <property type="entry name" value="Lon_lid"/>
    <property type="match status" value="1"/>
</dbReference>
<dbReference type="Pfam" id="PF00004">
    <property type="entry name" value="AAA"/>
    <property type="match status" value="1"/>
</dbReference>
<evidence type="ECO:0000259" key="3">
    <source>
        <dbReference type="Pfam" id="PF22667"/>
    </source>
</evidence>
<protein>
    <submittedName>
        <fullName evidence="4">Uncharacterized protein</fullName>
    </submittedName>
</protein>
<feature type="compositionally biased region" description="Basic and acidic residues" evidence="1">
    <location>
        <begin position="1"/>
        <end position="22"/>
    </location>
</feature>
<dbReference type="EMBL" id="MN740139">
    <property type="protein sequence ID" value="QHT89380.1"/>
    <property type="molecule type" value="Genomic_DNA"/>
</dbReference>
<organism evidence="4">
    <name type="scientific">viral metagenome</name>
    <dbReference type="NCBI Taxonomy" id="1070528"/>
    <lineage>
        <taxon>unclassified sequences</taxon>
        <taxon>metagenomes</taxon>
        <taxon>organismal metagenomes</taxon>
    </lineage>
</organism>
<dbReference type="SUPFAM" id="SSF52540">
    <property type="entry name" value="P-loop containing nucleoside triphosphate hydrolases"/>
    <property type="match status" value="1"/>
</dbReference>
<dbReference type="PANTHER" id="PTHR43718:SF2">
    <property type="entry name" value="LON PROTEASE HOMOLOG, MITOCHONDRIAL"/>
    <property type="match status" value="1"/>
</dbReference>
<dbReference type="Gene3D" id="1.10.8.60">
    <property type="match status" value="1"/>
</dbReference>
<feature type="region of interest" description="Disordered" evidence="1">
    <location>
        <begin position="1"/>
        <end position="94"/>
    </location>
</feature>
<evidence type="ECO:0000313" key="4">
    <source>
        <dbReference type="EMBL" id="QHT89380.1"/>
    </source>
</evidence>
<dbReference type="PANTHER" id="PTHR43718">
    <property type="entry name" value="LON PROTEASE"/>
    <property type="match status" value="1"/>
</dbReference>
<accession>A0A6C0I9V1</accession>